<proteinExistence type="predicted"/>
<dbReference type="RefSeq" id="WP_091698992.1">
    <property type="nucleotide sequence ID" value="NZ_FOAK01000003.1"/>
</dbReference>
<dbReference type="STRING" id="190974.SAMN05216439_1140"/>
<evidence type="ECO:0000313" key="2">
    <source>
        <dbReference type="Proteomes" id="UP000199506"/>
    </source>
</evidence>
<gene>
    <name evidence="1" type="ORF">SAMN05216439_1140</name>
</gene>
<dbReference type="Proteomes" id="UP000199506">
    <property type="component" value="Unassembled WGS sequence"/>
</dbReference>
<dbReference type="AlphaFoldDB" id="A0A1H7I6N0"/>
<reference evidence="1 2" key="1">
    <citation type="submission" date="2016-10" db="EMBL/GenBank/DDBJ databases">
        <authorList>
            <person name="de Groot N.N."/>
        </authorList>
    </citation>
    <scope>NUCLEOTIDE SEQUENCE [LARGE SCALE GENOMIC DNA]</scope>
    <source>
        <strain evidence="1 2">DSM 11978</strain>
    </source>
</reference>
<organism evidence="1 2">
    <name type="scientific">Methanobrevibacter gottschalkii</name>
    <dbReference type="NCBI Taxonomy" id="190974"/>
    <lineage>
        <taxon>Archaea</taxon>
        <taxon>Methanobacteriati</taxon>
        <taxon>Methanobacteriota</taxon>
        <taxon>Methanomada group</taxon>
        <taxon>Methanobacteria</taxon>
        <taxon>Methanobacteriales</taxon>
        <taxon>Methanobacteriaceae</taxon>
        <taxon>Methanobrevibacter</taxon>
    </lineage>
</organism>
<dbReference type="EMBL" id="FOAK01000003">
    <property type="protein sequence ID" value="SEK57130.1"/>
    <property type="molecule type" value="Genomic_DNA"/>
</dbReference>
<sequence>MKSRKLLTILLLSIIAVSAMCVVVAADATDELGDDAMNGIKVEKGKLLDYQSGDEIGTVKQINSTDEGEKEIYGYDSGAIDKIVSDDPLVVEYIVEDTTNSSNSGIYWMFGHDGKIFLAFNPTDKMGDGMLKRMTEFCKNQKYL</sequence>
<accession>A0A1H7I6N0</accession>
<protein>
    <submittedName>
        <fullName evidence="1">Uncharacterized protein</fullName>
    </submittedName>
</protein>
<name>A0A1H7I6N0_9EURY</name>
<evidence type="ECO:0000313" key="1">
    <source>
        <dbReference type="EMBL" id="SEK57130.1"/>
    </source>
</evidence>